<dbReference type="Proteomes" id="UP000050783">
    <property type="component" value="Unassembled WGS sequence"/>
</dbReference>
<reference evidence="2 3" key="1">
    <citation type="submission" date="2015-09" db="EMBL/GenBank/DDBJ databases">
        <authorList>
            <consortium name="Swine Surveillance"/>
        </authorList>
    </citation>
    <scope>NUCLEOTIDE SEQUENCE [LARGE SCALE GENOMIC DNA]</scope>
    <source>
        <strain evidence="2 3">CECT 4292</strain>
    </source>
</reference>
<evidence type="ECO:0000259" key="1">
    <source>
        <dbReference type="PROSITE" id="PS51186"/>
    </source>
</evidence>
<dbReference type="RefSeq" id="WP_145974885.1">
    <property type="nucleotide sequence ID" value="NZ_CYPU01000021.1"/>
</dbReference>
<dbReference type="InterPro" id="IPR000182">
    <property type="entry name" value="GNAT_dom"/>
</dbReference>
<feature type="domain" description="N-acetyltransferase" evidence="1">
    <location>
        <begin position="112"/>
        <end position="263"/>
    </location>
</feature>
<dbReference type="PROSITE" id="PS51186">
    <property type="entry name" value="GNAT"/>
    <property type="match status" value="1"/>
</dbReference>
<sequence>MEVFGSEAQRRMSTMGEHLMQLLGDDPRFCSHGRGIQIANEYSGALDDAVAMARILGITAIESIPREEVASARERIESEGLKTDTIACYLGGLNCVEAARQVVATQALPEDLSIRVIDRTSPPEWLEAFAEVALNHGVLSPIGPVMRGLSRPGFAMVVVDKSGAPVATAGSVLCHPSSSRLHSRAQWGQLSTKPERMGEGIAKVLGAIALIHSHEKLGATGFKTGVAPGNIPSARLCESLGLEDSGSDIVAIIDPLVYSEDRLTK</sequence>
<dbReference type="OrthoDB" id="7836873at2"/>
<dbReference type="Gene3D" id="3.40.630.30">
    <property type="match status" value="1"/>
</dbReference>
<dbReference type="SUPFAM" id="SSF55729">
    <property type="entry name" value="Acyl-CoA N-acyltransferases (Nat)"/>
    <property type="match status" value="1"/>
</dbReference>
<name>A0A0P1ECX1_9RHOB</name>
<gene>
    <name evidence="2" type="ORF">RUA4292_01191</name>
</gene>
<evidence type="ECO:0000313" key="3">
    <source>
        <dbReference type="Proteomes" id="UP000050783"/>
    </source>
</evidence>
<organism evidence="2 3">
    <name type="scientific">Ruegeria atlantica</name>
    <dbReference type="NCBI Taxonomy" id="81569"/>
    <lineage>
        <taxon>Bacteria</taxon>
        <taxon>Pseudomonadati</taxon>
        <taxon>Pseudomonadota</taxon>
        <taxon>Alphaproteobacteria</taxon>
        <taxon>Rhodobacterales</taxon>
        <taxon>Roseobacteraceae</taxon>
        <taxon>Ruegeria</taxon>
    </lineage>
</organism>
<dbReference type="GeneID" id="55492456"/>
<dbReference type="InterPro" id="IPR016181">
    <property type="entry name" value="Acyl_CoA_acyltransferase"/>
</dbReference>
<dbReference type="EMBL" id="CYPU01000021">
    <property type="protein sequence ID" value="CUH47024.1"/>
    <property type="molecule type" value="Genomic_DNA"/>
</dbReference>
<protein>
    <recommendedName>
        <fullName evidence="1">N-acetyltransferase domain-containing protein</fullName>
    </recommendedName>
</protein>
<evidence type="ECO:0000313" key="2">
    <source>
        <dbReference type="EMBL" id="CUH47024.1"/>
    </source>
</evidence>
<accession>A0A0P1ECX1</accession>
<dbReference type="GO" id="GO:0016747">
    <property type="term" value="F:acyltransferase activity, transferring groups other than amino-acyl groups"/>
    <property type="evidence" value="ECO:0007669"/>
    <property type="project" value="InterPro"/>
</dbReference>
<proteinExistence type="predicted"/>
<dbReference type="AlphaFoldDB" id="A0A0P1ECX1"/>